<proteinExistence type="predicted"/>
<feature type="transmembrane region" description="Helical" evidence="1">
    <location>
        <begin position="247"/>
        <end position="274"/>
    </location>
</feature>
<dbReference type="AlphaFoldDB" id="A0AAF0C9H9"/>
<reference evidence="2 3" key="1">
    <citation type="journal article" date="2015" name="Genome Announc.">
        <title>Draft Genome Sequences of Marine Isolates of Thalassomonas viridans and Thalassomonas actiniarum.</title>
        <authorList>
            <person name="Olonade I."/>
            <person name="van Zyl L.J."/>
            <person name="Trindade M."/>
        </authorList>
    </citation>
    <scope>NUCLEOTIDE SEQUENCE [LARGE SCALE GENOMIC DNA]</scope>
    <source>
        <strain evidence="2 3">XOM25</strain>
    </source>
</reference>
<accession>A0AAF0C9H9</accession>
<keyword evidence="1" id="KW-1133">Transmembrane helix</keyword>
<evidence type="ECO:0000313" key="3">
    <source>
        <dbReference type="Proteomes" id="UP000032352"/>
    </source>
</evidence>
<dbReference type="Proteomes" id="UP000032352">
    <property type="component" value="Chromosome"/>
</dbReference>
<feature type="transmembrane region" description="Helical" evidence="1">
    <location>
        <begin position="110"/>
        <end position="129"/>
    </location>
</feature>
<organism evidence="2 3">
    <name type="scientific">Thalassomonas viridans</name>
    <dbReference type="NCBI Taxonomy" id="137584"/>
    <lineage>
        <taxon>Bacteria</taxon>
        <taxon>Pseudomonadati</taxon>
        <taxon>Pseudomonadota</taxon>
        <taxon>Gammaproteobacteria</taxon>
        <taxon>Alteromonadales</taxon>
        <taxon>Colwelliaceae</taxon>
        <taxon>Thalassomonas</taxon>
    </lineage>
</organism>
<keyword evidence="1" id="KW-0812">Transmembrane</keyword>
<evidence type="ECO:0000313" key="2">
    <source>
        <dbReference type="EMBL" id="WDE07527.1"/>
    </source>
</evidence>
<name>A0AAF0C9H9_9GAMM</name>
<gene>
    <name evidence="2" type="ORF">SG34_011960</name>
</gene>
<feature type="transmembrane region" description="Helical" evidence="1">
    <location>
        <begin position="204"/>
        <end position="226"/>
    </location>
</feature>
<feature type="transmembrane region" description="Helical" evidence="1">
    <location>
        <begin position="68"/>
        <end position="90"/>
    </location>
</feature>
<dbReference type="EMBL" id="CP059733">
    <property type="protein sequence ID" value="WDE07527.1"/>
    <property type="molecule type" value="Genomic_DNA"/>
</dbReference>
<sequence>MEFLIHNVIIPMLLIWGALSKLDVSVGKTGAQIIYSAIEKTAVTPERSKINDVVGGCYDACFGSNKDALGFILHIFFITLVCVFTVLSIYTYKHKGLLDQFASVGFLRQFLFQGFLTVYIINFLMYSYYPRLKHKFQGANRKSIIYLLFQVFFLNVGLFVLLTVFTHIVFYVQGWSGHTSAYSIINSVREVLLLAISFKSLSGVYLYSVLVNLFPFFLVIFLRLLVSSEGCSERIIRCLNWLNFKPNPIRAITLLFTAFVGVFCLLLSSTMWTFTTN</sequence>
<keyword evidence="3" id="KW-1185">Reference proteome</keyword>
<reference evidence="2 3" key="2">
    <citation type="journal article" date="2022" name="Mar. Drugs">
        <title>Bioassay-Guided Fractionation Leads to the Detection of Cholic Acid Generated by the Rare Thalassomonas sp.</title>
        <authorList>
            <person name="Pheiffer F."/>
            <person name="Schneider Y.K."/>
            <person name="Hansen E.H."/>
            <person name="Andersen J.H."/>
            <person name="Isaksson J."/>
            <person name="Busche T."/>
            <person name="R C."/>
            <person name="Kalinowski J."/>
            <person name="Zyl L.V."/>
            <person name="Trindade M."/>
        </authorList>
    </citation>
    <scope>NUCLEOTIDE SEQUENCE [LARGE SCALE GENOMIC DNA]</scope>
    <source>
        <strain evidence="2 3">XOM25</strain>
    </source>
</reference>
<keyword evidence="1" id="KW-0472">Membrane</keyword>
<feature type="transmembrane region" description="Helical" evidence="1">
    <location>
        <begin position="144"/>
        <end position="172"/>
    </location>
</feature>
<evidence type="ECO:0000256" key="1">
    <source>
        <dbReference type="SAM" id="Phobius"/>
    </source>
</evidence>
<dbReference type="KEGG" id="tvd:SG34_011960"/>
<protein>
    <submittedName>
        <fullName evidence="2">Uncharacterized protein</fullName>
    </submittedName>
</protein>
<dbReference type="RefSeq" id="WP_044836813.1">
    <property type="nucleotide sequence ID" value="NZ_CP059733.1"/>
</dbReference>